<keyword evidence="10" id="KW-1185">Reference proteome</keyword>
<dbReference type="InterPro" id="IPR009580">
    <property type="entry name" value="GPI_biosynthesis_protein_Pig-F"/>
</dbReference>
<dbReference type="SUPFAM" id="SSF56815">
    <property type="entry name" value="Sec1/munc18-like (SM) proteins"/>
    <property type="match status" value="1"/>
</dbReference>
<dbReference type="OrthoDB" id="549905at2759"/>
<keyword evidence="7 8" id="KW-0472">Membrane</keyword>
<dbReference type="Pfam" id="PF06699">
    <property type="entry name" value="PIG-F"/>
    <property type="match status" value="1"/>
</dbReference>
<evidence type="ECO:0000256" key="2">
    <source>
        <dbReference type="ARBA" id="ARBA00004687"/>
    </source>
</evidence>
<evidence type="ECO:0000313" key="9">
    <source>
        <dbReference type="EMBL" id="CAF2777259.1"/>
    </source>
</evidence>
<organism evidence="9 10">
    <name type="scientific">Lepeophtheirus salmonis</name>
    <name type="common">Salmon louse</name>
    <name type="synonym">Caligus salmonis</name>
    <dbReference type="NCBI Taxonomy" id="72036"/>
    <lineage>
        <taxon>Eukaryota</taxon>
        <taxon>Metazoa</taxon>
        <taxon>Ecdysozoa</taxon>
        <taxon>Arthropoda</taxon>
        <taxon>Crustacea</taxon>
        <taxon>Multicrustacea</taxon>
        <taxon>Hexanauplia</taxon>
        <taxon>Copepoda</taxon>
        <taxon>Siphonostomatoida</taxon>
        <taxon>Caligidae</taxon>
        <taxon>Lepeophtheirus</taxon>
    </lineage>
</organism>
<dbReference type="EMBL" id="HG994580">
    <property type="protein sequence ID" value="CAF2777259.1"/>
    <property type="molecule type" value="Genomic_DNA"/>
</dbReference>
<feature type="transmembrane region" description="Helical" evidence="8">
    <location>
        <begin position="53"/>
        <end position="72"/>
    </location>
</feature>
<dbReference type="UniPathway" id="UPA00196"/>
<feature type="transmembrane region" description="Helical" evidence="8">
    <location>
        <begin position="15"/>
        <end position="33"/>
    </location>
</feature>
<dbReference type="GO" id="GO:0006506">
    <property type="term" value="P:GPI anchor biosynthetic process"/>
    <property type="evidence" value="ECO:0007669"/>
    <property type="project" value="UniProtKB-UniPathway"/>
</dbReference>
<proteinExistence type="predicted"/>
<keyword evidence="6 8" id="KW-1133">Transmembrane helix</keyword>
<comment type="subcellular location">
    <subcellularLocation>
        <location evidence="1">Endoplasmic reticulum membrane</location>
        <topology evidence="1">Multi-pass membrane protein</topology>
    </subcellularLocation>
</comment>
<comment type="pathway">
    <text evidence="2">Glycolipid biosynthesis; glycosylphosphatidylinositol-anchor biosynthesis.</text>
</comment>
<evidence type="ECO:0000313" key="10">
    <source>
        <dbReference type="Proteomes" id="UP000675881"/>
    </source>
</evidence>
<sequence>MMDDPSENSREDVELSFYISIFHLVSQSLLLVLCSVLPSEEKESFVASFGKNLYSYPFLFLTLVSSVLNIYISKRLSLRGPISVKLQLPVKNPNKTRSSSSTYLQRTVLRVKRLIQTLSPLKKLFKGIFYLLSLWILVNIAVFCLGADLRNIRTWIFSSLLTLYGCLPPILLGQDIHFFKNIFEDKSALYLNTVVQHSFGALFGAWIGAFPIPLDWDRDWQDWPIPCCIGASVGAYISCLYTTYNSYKLLKRVLEQLHSIRLYTETDYLNAKISSLVHVLKDIELVFCLRERIILQNCFPILSLCSLKDNQFSLKKLGIDSLEFKSGCIYEIYGDPQVGKSELSQKVPSDSDSITLYKTLDLYQLLVLLYDLIHEETSGVLIVIDNITNPILAEMTSDHVFNLMTEKSLEDNLIDIHLFSGHYWSEILKKLKRGTVFLERDIHRVLHFNGGVNRLFSEGKILGLREFSSFIYGTEKDNKGVFILSSPLMGQTMDTLKEILSNSSFEYVQVITTASPSIHSSEDSGDSSQVWGTNAFKDIEETILSWMGDFNYTCEIFHYPVNLAPLSNELFLTPTFDELFPIYCDGMEEKFVRENKGDGNDGVLLWSKLSDEIKLSVRRFASFWASFLGMYNVRPDIFTAGNLSSIIADRINILLSLKERNQTTAPLNDNKVSLIFLDRTSDCVSITSKKQANSSGLGLILENLLPYPDSKEDVLVDMSDLFNSDQGFPHGCVADNSSSIFFDALLLSKPECFKFFINKLRKASKGLQKKKSVMQNNRIIRDIRGDKQLALGNYEESNQCKKLLSNFKLQNDAILNNIELLQKSFALINAHDKFEDQREESEIFITLQEEIKKDLSTKHPEVVFETLIKVVKDKNKKMSLFDIFSLIIFTYSRLSPECIGKDPEAEDELESLISDRLLNEKECVSRMIRESSLDELLAHKIVKKFFSKCERLNGCTSNALRKSNFSQTLIELLINDMYSDDYEDLPYLTYKSRGSLGGRLIKSGITPSEIKKIRDCFQSNNSRAQVIIGSNRLLHSNSIVDMFFLEDVL</sequence>
<evidence type="ECO:0000256" key="8">
    <source>
        <dbReference type="SAM" id="Phobius"/>
    </source>
</evidence>
<evidence type="ECO:0000256" key="6">
    <source>
        <dbReference type="ARBA" id="ARBA00022989"/>
    </source>
</evidence>
<reference evidence="9" key="1">
    <citation type="submission" date="2021-02" db="EMBL/GenBank/DDBJ databases">
        <authorList>
            <person name="Bekaert M."/>
        </authorList>
    </citation>
    <scope>NUCLEOTIDE SEQUENCE</scope>
    <source>
        <strain evidence="9">IoA-00</strain>
    </source>
</reference>
<dbReference type="InterPro" id="IPR036045">
    <property type="entry name" value="Sec1-like_sf"/>
</dbReference>
<keyword evidence="4 8" id="KW-0812">Transmembrane</keyword>
<keyword evidence="5" id="KW-0256">Endoplasmic reticulum</keyword>
<name>A0A7R8H0X0_LEPSM</name>
<accession>A0A7R8H0X0</accession>
<feature type="transmembrane region" description="Helical" evidence="8">
    <location>
        <begin position="223"/>
        <end position="244"/>
    </location>
</feature>
<evidence type="ECO:0000256" key="7">
    <source>
        <dbReference type="ARBA" id="ARBA00023136"/>
    </source>
</evidence>
<keyword evidence="3" id="KW-0337">GPI-anchor biosynthesis</keyword>
<evidence type="ECO:0000256" key="4">
    <source>
        <dbReference type="ARBA" id="ARBA00022692"/>
    </source>
</evidence>
<feature type="transmembrane region" description="Helical" evidence="8">
    <location>
        <begin position="155"/>
        <end position="176"/>
    </location>
</feature>
<gene>
    <name evidence="9" type="ORF">LSAA_1691</name>
</gene>
<protein>
    <submittedName>
        <fullName evidence="9">(salmon louse) hypothetical protein</fullName>
    </submittedName>
</protein>
<evidence type="ECO:0000256" key="3">
    <source>
        <dbReference type="ARBA" id="ARBA00022502"/>
    </source>
</evidence>
<evidence type="ECO:0000256" key="5">
    <source>
        <dbReference type="ARBA" id="ARBA00022824"/>
    </source>
</evidence>
<dbReference type="Proteomes" id="UP000675881">
    <property type="component" value="Chromosome 1"/>
</dbReference>
<evidence type="ECO:0000256" key="1">
    <source>
        <dbReference type="ARBA" id="ARBA00004477"/>
    </source>
</evidence>
<dbReference type="GO" id="GO:0005789">
    <property type="term" value="C:endoplasmic reticulum membrane"/>
    <property type="evidence" value="ECO:0007669"/>
    <property type="project" value="UniProtKB-SubCell"/>
</dbReference>
<feature type="transmembrane region" description="Helical" evidence="8">
    <location>
        <begin position="188"/>
        <end position="211"/>
    </location>
</feature>
<dbReference type="AlphaFoldDB" id="A0A7R8H0X0"/>
<feature type="transmembrane region" description="Helical" evidence="8">
    <location>
        <begin position="128"/>
        <end position="149"/>
    </location>
</feature>